<name>A0A7S1KUJ4_9EUKA</name>
<dbReference type="EMBL" id="HBGD01010953">
    <property type="protein sequence ID" value="CAD9085758.1"/>
    <property type="molecule type" value="Transcribed_RNA"/>
</dbReference>
<accession>A0A7S1KUJ4</accession>
<feature type="region of interest" description="Disordered" evidence="1">
    <location>
        <begin position="216"/>
        <end position="262"/>
    </location>
</feature>
<evidence type="ECO:0000313" key="2">
    <source>
        <dbReference type="EMBL" id="CAD9085758.1"/>
    </source>
</evidence>
<gene>
    <name evidence="2" type="ORF">PCOS0759_LOCUS9012</name>
</gene>
<feature type="region of interest" description="Disordered" evidence="1">
    <location>
        <begin position="1"/>
        <end position="138"/>
    </location>
</feature>
<organism evidence="2">
    <name type="scientific">Percolomonas cosmopolitus</name>
    <dbReference type="NCBI Taxonomy" id="63605"/>
    <lineage>
        <taxon>Eukaryota</taxon>
        <taxon>Discoba</taxon>
        <taxon>Heterolobosea</taxon>
        <taxon>Tetramitia</taxon>
        <taxon>Eutetramitia</taxon>
        <taxon>Percolomonadidae</taxon>
        <taxon>Percolomonas</taxon>
    </lineage>
</organism>
<feature type="compositionally biased region" description="Low complexity" evidence="1">
    <location>
        <begin position="1"/>
        <end position="18"/>
    </location>
</feature>
<dbReference type="AlphaFoldDB" id="A0A7S1KUJ4"/>
<feature type="compositionally biased region" description="Polar residues" evidence="1">
    <location>
        <begin position="19"/>
        <end position="67"/>
    </location>
</feature>
<proteinExistence type="predicted"/>
<reference evidence="2" key="1">
    <citation type="submission" date="2021-01" db="EMBL/GenBank/DDBJ databases">
        <authorList>
            <person name="Corre E."/>
            <person name="Pelletier E."/>
            <person name="Niang G."/>
            <person name="Scheremetjew M."/>
            <person name="Finn R."/>
            <person name="Kale V."/>
            <person name="Holt S."/>
            <person name="Cochrane G."/>
            <person name="Meng A."/>
            <person name="Brown T."/>
            <person name="Cohen L."/>
        </authorList>
    </citation>
    <scope>NUCLEOTIDE SEQUENCE</scope>
    <source>
        <strain evidence="2">WS</strain>
    </source>
</reference>
<evidence type="ECO:0000256" key="1">
    <source>
        <dbReference type="SAM" id="MobiDB-lite"/>
    </source>
</evidence>
<protein>
    <submittedName>
        <fullName evidence="2">Uncharacterized protein</fullName>
    </submittedName>
</protein>
<sequence>MSLTPTNPTNDNNSTQSPKTLSKQSPLHLQTGRSTTSNTFTDSSITPQYNTENEFSPIDPNSDSNGLETRVYHSEDEMDRDLVNGPRFDTSDVNAPSRMDTLTKEIPSPSEKEAPKDDEETYSASDASSSDEDEENLANIKPATWKGWFILKGAKLLDMMDNLGGKVLGNITYMDNPYEDAKYIVEKEREAALLENNEDKSMEIVLEDMREEIMEEVEEGEVRPEHETDDSDGASGTMKDKVPSQKVQQATKVDNPKAAFEV</sequence>